<evidence type="ECO:0000313" key="6">
    <source>
        <dbReference type="Proteomes" id="UP001302812"/>
    </source>
</evidence>
<dbReference type="GO" id="GO:0016616">
    <property type="term" value="F:oxidoreductase activity, acting on the CH-OH group of donors, NAD or NADP as acceptor"/>
    <property type="evidence" value="ECO:0007669"/>
    <property type="project" value="UniProtKB-ARBA"/>
</dbReference>
<name>A0AAN6YU87_9PEZI</name>
<keyword evidence="3" id="KW-0560">Oxidoreductase</keyword>
<dbReference type="InterPro" id="IPR057326">
    <property type="entry name" value="KR_dom"/>
</dbReference>
<protein>
    <submittedName>
        <fullName evidence="5">Short-chain dehydrogenase</fullName>
    </submittedName>
</protein>
<dbReference type="SMART" id="SM00822">
    <property type="entry name" value="PKS_KR"/>
    <property type="match status" value="1"/>
</dbReference>
<dbReference type="CDD" id="cd05233">
    <property type="entry name" value="SDR_c"/>
    <property type="match status" value="1"/>
</dbReference>
<dbReference type="Gene3D" id="3.40.50.720">
    <property type="entry name" value="NAD(P)-binding Rossmann-like Domain"/>
    <property type="match status" value="1"/>
</dbReference>
<dbReference type="PANTHER" id="PTHR43008:SF4">
    <property type="entry name" value="CHAIN DEHYDROGENASE, PUTATIVE (AFU_ORTHOLOGUE AFUA_4G08710)-RELATED"/>
    <property type="match status" value="1"/>
</dbReference>
<dbReference type="InterPro" id="IPR036291">
    <property type="entry name" value="NAD(P)-bd_dom_sf"/>
</dbReference>
<feature type="domain" description="Ketoreductase" evidence="4">
    <location>
        <begin position="27"/>
        <end position="236"/>
    </location>
</feature>
<dbReference type="AlphaFoldDB" id="A0AAN6YU87"/>
<dbReference type="PROSITE" id="PS00061">
    <property type="entry name" value="ADH_SHORT"/>
    <property type="match status" value="1"/>
</dbReference>
<comment type="caution">
    <text evidence="5">The sequence shown here is derived from an EMBL/GenBank/DDBJ whole genome shotgun (WGS) entry which is preliminary data.</text>
</comment>
<evidence type="ECO:0000256" key="2">
    <source>
        <dbReference type="ARBA" id="ARBA00022857"/>
    </source>
</evidence>
<dbReference type="PANTHER" id="PTHR43008">
    <property type="entry name" value="BENZIL REDUCTASE"/>
    <property type="match status" value="1"/>
</dbReference>
<dbReference type="RefSeq" id="XP_064670859.1">
    <property type="nucleotide sequence ID" value="XM_064811502.1"/>
</dbReference>
<dbReference type="PRINTS" id="PR00081">
    <property type="entry name" value="GDHRDH"/>
</dbReference>
<gene>
    <name evidence="5" type="ORF">N656DRAFT_708423</name>
</gene>
<dbReference type="InterPro" id="IPR020904">
    <property type="entry name" value="Sc_DH/Rdtase_CS"/>
</dbReference>
<keyword evidence="6" id="KW-1185">Reference proteome</keyword>
<dbReference type="GeneID" id="89935627"/>
<evidence type="ECO:0000256" key="3">
    <source>
        <dbReference type="ARBA" id="ARBA00023002"/>
    </source>
</evidence>
<accession>A0AAN6YU87</accession>
<sequence>MPRPTKTYHQTTYDRIAKQHGFRGAGKTILVTGGSSGVGFSISKAFAAAGAARIAIVSRSPRPQERAKAELEASFPHTLISTYATSVTDSTRMAGILRDLGRVDVLVLGAAVLHRRAASTDITAEEVQEAFDTNVVAAFNLIKAYLALPTRVGQGDKTVINISSAAAQVQSTRRVGYGSSKAALAMVMQHFAVEQAQQSKTEGEGNVRLFSFHPGTFYTPSVAEHYARDEIKWDDLDLPAHFALWLAGPESSFLHGRFVWANWDVDELIALKERLMEDQRLLTFGLVL</sequence>
<dbReference type="Pfam" id="PF00106">
    <property type="entry name" value="adh_short"/>
    <property type="match status" value="1"/>
</dbReference>
<dbReference type="SUPFAM" id="SSF51735">
    <property type="entry name" value="NAD(P)-binding Rossmann-fold domains"/>
    <property type="match status" value="1"/>
</dbReference>
<reference evidence="5" key="2">
    <citation type="submission" date="2023-05" db="EMBL/GenBank/DDBJ databases">
        <authorList>
            <consortium name="Lawrence Berkeley National Laboratory"/>
            <person name="Steindorff A."/>
            <person name="Hensen N."/>
            <person name="Bonometti L."/>
            <person name="Westerberg I."/>
            <person name="Brannstrom I.O."/>
            <person name="Guillou S."/>
            <person name="Cros-Aarteil S."/>
            <person name="Calhoun S."/>
            <person name="Haridas S."/>
            <person name="Kuo A."/>
            <person name="Mondo S."/>
            <person name="Pangilinan J."/>
            <person name="Riley R."/>
            <person name="Labutti K."/>
            <person name="Andreopoulos B."/>
            <person name="Lipzen A."/>
            <person name="Chen C."/>
            <person name="Yanf M."/>
            <person name="Daum C."/>
            <person name="Ng V."/>
            <person name="Clum A."/>
            <person name="Ohm R."/>
            <person name="Martin F."/>
            <person name="Silar P."/>
            <person name="Natvig D."/>
            <person name="Lalanne C."/>
            <person name="Gautier V."/>
            <person name="Ament-Velasquez S.L."/>
            <person name="Kruys A."/>
            <person name="Hutchinson M.I."/>
            <person name="Powell A.J."/>
            <person name="Barry K."/>
            <person name="Miller A.N."/>
            <person name="Grigoriev I.V."/>
            <person name="Debuchy R."/>
            <person name="Gladieux P."/>
            <person name="Thoren M.H."/>
            <person name="Johannesson H."/>
        </authorList>
    </citation>
    <scope>NUCLEOTIDE SEQUENCE</scope>
    <source>
        <strain evidence="5">CBS 508.74</strain>
    </source>
</reference>
<comment type="similarity">
    <text evidence="1">Belongs to the short-chain dehydrogenases/reductases (SDR) family.</text>
</comment>
<evidence type="ECO:0000313" key="5">
    <source>
        <dbReference type="EMBL" id="KAK4113289.1"/>
    </source>
</evidence>
<organism evidence="5 6">
    <name type="scientific">Canariomyces notabilis</name>
    <dbReference type="NCBI Taxonomy" id="2074819"/>
    <lineage>
        <taxon>Eukaryota</taxon>
        <taxon>Fungi</taxon>
        <taxon>Dikarya</taxon>
        <taxon>Ascomycota</taxon>
        <taxon>Pezizomycotina</taxon>
        <taxon>Sordariomycetes</taxon>
        <taxon>Sordariomycetidae</taxon>
        <taxon>Sordariales</taxon>
        <taxon>Chaetomiaceae</taxon>
        <taxon>Canariomyces</taxon>
    </lineage>
</organism>
<evidence type="ECO:0000256" key="1">
    <source>
        <dbReference type="ARBA" id="ARBA00006484"/>
    </source>
</evidence>
<dbReference type="Proteomes" id="UP001302812">
    <property type="component" value="Unassembled WGS sequence"/>
</dbReference>
<dbReference type="InterPro" id="IPR002347">
    <property type="entry name" value="SDR_fam"/>
</dbReference>
<evidence type="ECO:0000259" key="4">
    <source>
        <dbReference type="SMART" id="SM00822"/>
    </source>
</evidence>
<dbReference type="GO" id="GO:0050664">
    <property type="term" value="F:oxidoreductase activity, acting on NAD(P)H, oxygen as acceptor"/>
    <property type="evidence" value="ECO:0007669"/>
    <property type="project" value="TreeGrafter"/>
</dbReference>
<reference evidence="5" key="1">
    <citation type="journal article" date="2023" name="Mol. Phylogenet. Evol.">
        <title>Genome-scale phylogeny and comparative genomics of the fungal order Sordariales.</title>
        <authorList>
            <person name="Hensen N."/>
            <person name="Bonometti L."/>
            <person name="Westerberg I."/>
            <person name="Brannstrom I.O."/>
            <person name="Guillou S."/>
            <person name="Cros-Aarteil S."/>
            <person name="Calhoun S."/>
            <person name="Haridas S."/>
            <person name="Kuo A."/>
            <person name="Mondo S."/>
            <person name="Pangilinan J."/>
            <person name="Riley R."/>
            <person name="LaButti K."/>
            <person name="Andreopoulos B."/>
            <person name="Lipzen A."/>
            <person name="Chen C."/>
            <person name="Yan M."/>
            <person name="Daum C."/>
            <person name="Ng V."/>
            <person name="Clum A."/>
            <person name="Steindorff A."/>
            <person name="Ohm R.A."/>
            <person name="Martin F."/>
            <person name="Silar P."/>
            <person name="Natvig D.O."/>
            <person name="Lalanne C."/>
            <person name="Gautier V."/>
            <person name="Ament-Velasquez S.L."/>
            <person name="Kruys A."/>
            <person name="Hutchinson M.I."/>
            <person name="Powell A.J."/>
            <person name="Barry K."/>
            <person name="Miller A.N."/>
            <person name="Grigoriev I.V."/>
            <person name="Debuchy R."/>
            <person name="Gladieux P."/>
            <person name="Hiltunen Thoren M."/>
            <person name="Johannesson H."/>
        </authorList>
    </citation>
    <scope>NUCLEOTIDE SEQUENCE</scope>
    <source>
        <strain evidence="5">CBS 508.74</strain>
    </source>
</reference>
<keyword evidence="2" id="KW-0521">NADP</keyword>
<proteinExistence type="inferred from homology"/>
<dbReference type="EMBL" id="MU853340">
    <property type="protein sequence ID" value="KAK4113289.1"/>
    <property type="molecule type" value="Genomic_DNA"/>
</dbReference>